<gene>
    <name evidence="1" type="ORF">ACFFRH_40130</name>
</gene>
<proteinExistence type="predicted"/>
<accession>A0ABV5TVW2</accession>
<evidence type="ECO:0000313" key="1">
    <source>
        <dbReference type="EMBL" id="MFB9681723.1"/>
    </source>
</evidence>
<comment type="caution">
    <text evidence="1">The sequence shown here is derived from an EMBL/GenBank/DDBJ whole genome shotgun (WGS) entry which is preliminary data.</text>
</comment>
<dbReference type="Proteomes" id="UP001589610">
    <property type="component" value="Unassembled WGS sequence"/>
</dbReference>
<dbReference type="EMBL" id="JBHMBS010000037">
    <property type="protein sequence ID" value="MFB9681723.1"/>
    <property type="molecule type" value="Genomic_DNA"/>
</dbReference>
<organism evidence="1 2">
    <name type="scientific">Streptosporangium vulgare</name>
    <dbReference type="NCBI Taxonomy" id="46190"/>
    <lineage>
        <taxon>Bacteria</taxon>
        <taxon>Bacillati</taxon>
        <taxon>Actinomycetota</taxon>
        <taxon>Actinomycetes</taxon>
        <taxon>Streptosporangiales</taxon>
        <taxon>Streptosporangiaceae</taxon>
        <taxon>Streptosporangium</taxon>
    </lineage>
</organism>
<evidence type="ECO:0000313" key="2">
    <source>
        <dbReference type="Proteomes" id="UP001589610"/>
    </source>
</evidence>
<evidence type="ECO:0008006" key="3">
    <source>
        <dbReference type="Google" id="ProtNLM"/>
    </source>
</evidence>
<reference evidence="1 2" key="1">
    <citation type="submission" date="2024-09" db="EMBL/GenBank/DDBJ databases">
        <authorList>
            <person name="Sun Q."/>
            <person name="Mori K."/>
        </authorList>
    </citation>
    <scope>NUCLEOTIDE SEQUENCE [LARGE SCALE GENOMIC DNA]</scope>
    <source>
        <strain evidence="1 2">JCM 3028</strain>
    </source>
</reference>
<protein>
    <recommendedName>
        <fullName evidence="3">Transcriptional regulator</fullName>
    </recommendedName>
</protein>
<name>A0ABV5TVW2_9ACTN</name>
<dbReference type="RefSeq" id="WP_386162950.1">
    <property type="nucleotide sequence ID" value="NZ_JBHMBS010000037.1"/>
</dbReference>
<sequence length="68" mass="7586">RSRNPFHRHLPLNLQKQDHAEINSYTTSLDVTLVDPDEGQDLLVFMAEPGSPSEAKLRRLITMAGGEA</sequence>
<keyword evidence="2" id="KW-1185">Reference proteome</keyword>
<feature type="non-terminal residue" evidence="1">
    <location>
        <position position="1"/>
    </location>
</feature>